<name>A0A6J5S4C5_9CAUD</name>
<dbReference type="EMBL" id="LR797311">
    <property type="protein sequence ID" value="CAB4202043.1"/>
    <property type="molecule type" value="Genomic_DNA"/>
</dbReference>
<reference evidence="2" key="1">
    <citation type="submission" date="2020-05" db="EMBL/GenBank/DDBJ databases">
        <authorList>
            <person name="Chiriac C."/>
            <person name="Salcher M."/>
            <person name="Ghai R."/>
            <person name="Kavagutti S V."/>
        </authorList>
    </citation>
    <scope>NUCLEOTIDE SEQUENCE</scope>
</reference>
<accession>A0A6J5S4C5</accession>
<gene>
    <name evidence="1" type="ORF">UFOVP1101_36</name>
    <name evidence="2" type="ORF">UFOVP1362_46</name>
</gene>
<dbReference type="EMBL" id="LR797059">
    <property type="protein sequence ID" value="CAB4184104.1"/>
    <property type="molecule type" value="Genomic_DNA"/>
</dbReference>
<evidence type="ECO:0000313" key="1">
    <source>
        <dbReference type="EMBL" id="CAB4184104.1"/>
    </source>
</evidence>
<protein>
    <submittedName>
        <fullName evidence="2">Uncharacterized protein</fullName>
    </submittedName>
</protein>
<evidence type="ECO:0000313" key="2">
    <source>
        <dbReference type="EMBL" id="CAB4202043.1"/>
    </source>
</evidence>
<sequence length="70" mass="7502">MEIRSVDLSQPEILTQVSKDEFLLSGNRVTLSGLKGIQGEHKNLSVAHAAEAEAIGKVIAMMNAMPQPEA</sequence>
<organism evidence="2">
    <name type="scientific">uncultured Caudovirales phage</name>
    <dbReference type="NCBI Taxonomy" id="2100421"/>
    <lineage>
        <taxon>Viruses</taxon>
        <taxon>Duplodnaviria</taxon>
        <taxon>Heunggongvirae</taxon>
        <taxon>Uroviricota</taxon>
        <taxon>Caudoviricetes</taxon>
        <taxon>Peduoviridae</taxon>
        <taxon>Maltschvirus</taxon>
        <taxon>Maltschvirus maltsch</taxon>
    </lineage>
</organism>
<proteinExistence type="predicted"/>